<keyword evidence="2" id="KW-1185">Reference proteome</keyword>
<evidence type="ECO:0000313" key="2">
    <source>
        <dbReference type="Proteomes" id="UP001239462"/>
    </source>
</evidence>
<organism evidence="1 2">
    <name type="scientific">Roseiconus lacunae</name>
    <dbReference type="NCBI Taxonomy" id="2605694"/>
    <lineage>
        <taxon>Bacteria</taxon>
        <taxon>Pseudomonadati</taxon>
        <taxon>Planctomycetota</taxon>
        <taxon>Planctomycetia</taxon>
        <taxon>Pirellulales</taxon>
        <taxon>Pirellulaceae</taxon>
        <taxon>Roseiconus</taxon>
    </lineage>
</organism>
<accession>A0ABT7PDQ5</accession>
<reference evidence="1 2" key="1">
    <citation type="submission" date="2023-06" db="EMBL/GenBank/DDBJ databases">
        <title>Roseiconus lacunae JC819 isolated from Gulf of Mannar region, Tamil Nadu.</title>
        <authorList>
            <person name="Pk S."/>
            <person name="Ch S."/>
            <person name="Ch V.R."/>
        </authorList>
    </citation>
    <scope>NUCLEOTIDE SEQUENCE [LARGE SCALE GENOMIC DNA]</scope>
    <source>
        <strain evidence="1 2">JC819</strain>
    </source>
</reference>
<dbReference type="RefSeq" id="WP_289162318.1">
    <property type="nucleotide sequence ID" value="NZ_JASZZN010000003.1"/>
</dbReference>
<name>A0ABT7PDQ5_9BACT</name>
<proteinExistence type="predicted"/>
<dbReference type="EMBL" id="JASZZN010000003">
    <property type="protein sequence ID" value="MDM4014634.1"/>
    <property type="molecule type" value="Genomic_DNA"/>
</dbReference>
<comment type="caution">
    <text evidence="1">The sequence shown here is derived from an EMBL/GenBank/DDBJ whole genome shotgun (WGS) entry which is preliminary data.</text>
</comment>
<sequence>MASDLKRGAYTGKETKSYLNTATHASPTWTPMTRIRNVQINRGPGLTEIDFHGAGSTGSIPGYQKFSGSLEYVKRRGTDAIYAALKAAQKAGTPLMFRHLDNAVDVDGAQGWDAPIILGESSESANGGDGVVESFNFAKADAYPKPVYRVNLTMGHRIGNWACSGMVGKPGYSTTGSTTETTIPVNDLQNGFVISTAATEVITACDPPSSGYRTGSASIQWTL</sequence>
<gene>
    <name evidence="1" type="ORF">QTN89_04270</name>
</gene>
<protein>
    <submittedName>
        <fullName evidence="1">Uncharacterized protein</fullName>
    </submittedName>
</protein>
<dbReference type="Proteomes" id="UP001239462">
    <property type="component" value="Unassembled WGS sequence"/>
</dbReference>
<evidence type="ECO:0000313" key="1">
    <source>
        <dbReference type="EMBL" id="MDM4014634.1"/>
    </source>
</evidence>